<dbReference type="Gene3D" id="3.40.50.150">
    <property type="entry name" value="Vaccinia Virus protein VP39"/>
    <property type="match status" value="1"/>
</dbReference>
<dbReference type="GO" id="GO:0016197">
    <property type="term" value="P:endosomal transport"/>
    <property type="evidence" value="ECO:0007669"/>
    <property type="project" value="TreeGrafter"/>
</dbReference>
<dbReference type="InterPro" id="IPR029063">
    <property type="entry name" value="SAM-dependent_MTases_sf"/>
</dbReference>
<sequence length="352" mass="40960">MKISLTSKSLLLYCLTLAILCMLWLALDPTYSQPLKGIPTSLTVIKPQKVWDWSVGNYNVEEMLAKVSPIHKEHCRRMLTKSTYLPAKETWSQGYQDWYIYYNYFEGPFFLRQCTHTKKKKKKGKTDGVYVDMGANVPFKLSNTAFFDVCLGWKGICVEPSYHSVEFEANRTCTVAKHCMYSRSQKLVMSAAEDISQILQPRNDIEELKKLNKAFECDGISAKDLLNKYPAKNKLGEITSLAVDYNLNKTALAAQPKIDIDFISLDIEGSEVELLRCFPFDHYRIKVWSIEVNKNEILIDEIMLAHGYVKETYLTFYMNGLDAVYVWKPRVMKEPWKEEQRAHWKRYKRCEP</sequence>
<dbReference type="GO" id="GO:0005886">
    <property type="term" value="C:plasma membrane"/>
    <property type="evidence" value="ECO:0007669"/>
    <property type="project" value="TreeGrafter"/>
</dbReference>
<keyword evidence="3" id="KW-0489">Methyltransferase</keyword>
<dbReference type="PANTHER" id="PTHR34009">
    <property type="entry name" value="PROTEIN STAR"/>
    <property type="match status" value="1"/>
</dbReference>
<keyword evidence="4" id="KW-1185">Reference proteome</keyword>
<feature type="chain" id="PRO_5004975014" evidence="1">
    <location>
        <begin position="33"/>
        <end position="352"/>
    </location>
</feature>
<dbReference type="GO" id="GO:0031902">
    <property type="term" value="C:late endosome membrane"/>
    <property type="evidence" value="ECO:0007669"/>
    <property type="project" value="TreeGrafter"/>
</dbReference>
<keyword evidence="1" id="KW-0732">Signal</keyword>
<dbReference type="AlphaFoldDB" id="X6LVR4"/>
<evidence type="ECO:0000259" key="2">
    <source>
        <dbReference type="Pfam" id="PF05050"/>
    </source>
</evidence>
<dbReference type="InterPro" id="IPR053202">
    <property type="entry name" value="EGF_Rcpt_Signaling_Reg"/>
</dbReference>
<comment type="caution">
    <text evidence="3">The sequence shown here is derived from an EMBL/GenBank/DDBJ whole genome shotgun (WGS) entry which is preliminary data.</text>
</comment>
<dbReference type="GO" id="GO:0005794">
    <property type="term" value="C:Golgi apparatus"/>
    <property type="evidence" value="ECO:0007669"/>
    <property type="project" value="TreeGrafter"/>
</dbReference>
<dbReference type="GO" id="GO:0008168">
    <property type="term" value="F:methyltransferase activity"/>
    <property type="evidence" value="ECO:0007669"/>
    <property type="project" value="UniProtKB-KW"/>
</dbReference>
<organism evidence="3 4">
    <name type="scientific">Reticulomyxa filosa</name>
    <dbReference type="NCBI Taxonomy" id="46433"/>
    <lineage>
        <taxon>Eukaryota</taxon>
        <taxon>Sar</taxon>
        <taxon>Rhizaria</taxon>
        <taxon>Retaria</taxon>
        <taxon>Foraminifera</taxon>
        <taxon>Monothalamids</taxon>
        <taxon>Reticulomyxidae</taxon>
        <taxon>Reticulomyxa</taxon>
    </lineage>
</organism>
<dbReference type="OrthoDB" id="2154188at2759"/>
<dbReference type="Proteomes" id="UP000023152">
    <property type="component" value="Unassembled WGS sequence"/>
</dbReference>
<dbReference type="GO" id="GO:0005789">
    <property type="term" value="C:endoplasmic reticulum membrane"/>
    <property type="evidence" value="ECO:0007669"/>
    <property type="project" value="TreeGrafter"/>
</dbReference>
<name>X6LVR4_RETFI</name>
<dbReference type="GO" id="GO:0006888">
    <property type="term" value="P:endoplasmic reticulum to Golgi vesicle-mediated transport"/>
    <property type="evidence" value="ECO:0007669"/>
    <property type="project" value="TreeGrafter"/>
</dbReference>
<proteinExistence type="predicted"/>
<feature type="domain" description="Methyltransferase FkbM" evidence="2">
    <location>
        <begin position="132"/>
        <end position="302"/>
    </location>
</feature>
<dbReference type="PANTHER" id="PTHR34009:SF2">
    <property type="entry name" value="PROTEIN STAR"/>
    <property type="match status" value="1"/>
</dbReference>
<feature type="signal peptide" evidence="1">
    <location>
        <begin position="1"/>
        <end position="32"/>
    </location>
</feature>
<accession>X6LVR4</accession>
<evidence type="ECO:0000313" key="3">
    <source>
        <dbReference type="EMBL" id="ETO05719.1"/>
    </source>
</evidence>
<evidence type="ECO:0000313" key="4">
    <source>
        <dbReference type="Proteomes" id="UP000023152"/>
    </source>
</evidence>
<dbReference type="InterPro" id="IPR006342">
    <property type="entry name" value="FkbM_mtfrase"/>
</dbReference>
<evidence type="ECO:0000256" key="1">
    <source>
        <dbReference type="SAM" id="SignalP"/>
    </source>
</evidence>
<dbReference type="GO" id="GO:0032259">
    <property type="term" value="P:methylation"/>
    <property type="evidence" value="ECO:0007669"/>
    <property type="project" value="UniProtKB-KW"/>
</dbReference>
<keyword evidence="3" id="KW-0808">Transferase</keyword>
<protein>
    <submittedName>
        <fullName evidence="3">Methyltransferase FkbM family</fullName>
    </submittedName>
</protein>
<reference evidence="3 4" key="1">
    <citation type="journal article" date="2013" name="Curr. Biol.">
        <title>The Genome of the Foraminiferan Reticulomyxa filosa.</title>
        <authorList>
            <person name="Glockner G."/>
            <person name="Hulsmann N."/>
            <person name="Schleicher M."/>
            <person name="Noegel A.A."/>
            <person name="Eichinger L."/>
            <person name="Gallinger C."/>
            <person name="Pawlowski J."/>
            <person name="Sierra R."/>
            <person name="Euteneuer U."/>
            <person name="Pillet L."/>
            <person name="Moustafa A."/>
            <person name="Platzer M."/>
            <person name="Groth M."/>
            <person name="Szafranski K."/>
            <person name="Schliwa M."/>
        </authorList>
    </citation>
    <scope>NUCLEOTIDE SEQUENCE [LARGE SCALE GENOMIC DNA]</scope>
</reference>
<dbReference type="EMBL" id="ASPP01027833">
    <property type="protein sequence ID" value="ETO05719.1"/>
    <property type="molecule type" value="Genomic_DNA"/>
</dbReference>
<dbReference type="Pfam" id="PF05050">
    <property type="entry name" value="Methyltransf_21"/>
    <property type="match status" value="1"/>
</dbReference>
<gene>
    <name evidence="3" type="ORF">RFI_31677</name>
</gene>